<dbReference type="RefSeq" id="WP_182582647.1">
    <property type="nucleotide sequence ID" value="NZ_JABVCQ010000006.1"/>
</dbReference>
<dbReference type="Pfam" id="PF02613">
    <property type="entry name" value="Nitrate_red_del"/>
    <property type="match status" value="1"/>
</dbReference>
<dbReference type="InterPro" id="IPR036411">
    <property type="entry name" value="TorD-like_sf"/>
</dbReference>
<organism evidence="2 3">
    <name type="scientific">Thiospirillum jenense</name>
    <dbReference type="NCBI Taxonomy" id="1653858"/>
    <lineage>
        <taxon>Bacteria</taxon>
        <taxon>Pseudomonadati</taxon>
        <taxon>Pseudomonadota</taxon>
        <taxon>Gammaproteobacteria</taxon>
        <taxon>Chromatiales</taxon>
        <taxon>Chromatiaceae</taxon>
        <taxon>Thiospirillum</taxon>
    </lineage>
</organism>
<dbReference type="InterPro" id="IPR020945">
    <property type="entry name" value="DMSO/NO3_reduct_chaperone"/>
</dbReference>
<sequence>MIDSGDQTPWCLIPGDSQHLRLLAALFALPQSDSINVLQEIAPRAPWLIPAIDELLTVPLDQWQAEYTQLFIAGYPQTPCPPFAAVYGQAQLNDRISAELRALYDRAGLQLPATVAPDYLGVLFDCAAYLIDLAREQNADGQLAQQLLVTLWEKYLLTWLPQFAVDLQRHAKLQLYQLLGERVGQLFPNQTRPDQC</sequence>
<dbReference type="AlphaFoldDB" id="A0A839H6E0"/>
<evidence type="ECO:0000313" key="3">
    <source>
        <dbReference type="Proteomes" id="UP000548632"/>
    </source>
</evidence>
<protein>
    <submittedName>
        <fullName evidence="2">Molecular chaperone TorD family protein</fullName>
    </submittedName>
</protein>
<dbReference type="PANTHER" id="PTHR34227">
    <property type="entry name" value="CHAPERONE PROTEIN YCDY"/>
    <property type="match status" value="1"/>
</dbReference>
<dbReference type="SUPFAM" id="SSF89155">
    <property type="entry name" value="TorD-like"/>
    <property type="match status" value="1"/>
</dbReference>
<dbReference type="Proteomes" id="UP000548632">
    <property type="component" value="Unassembled WGS sequence"/>
</dbReference>
<proteinExistence type="predicted"/>
<dbReference type="PANTHER" id="PTHR34227:SF1">
    <property type="entry name" value="DIMETHYL SULFOXIDE REDUCTASE CHAPERONE-RELATED"/>
    <property type="match status" value="1"/>
</dbReference>
<comment type="caution">
    <text evidence="2">The sequence shown here is derived from an EMBL/GenBank/DDBJ whole genome shotgun (WGS) entry which is preliminary data.</text>
</comment>
<evidence type="ECO:0000313" key="2">
    <source>
        <dbReference type="EMBL" id="MBB1125363.1"/>
    </source>
</evidence>
<accession>A0A839H6E0</accession>
<name>A0A839H6E0_9GAMM</name>
<reference evidence="2 3" key="1">
    <citation type="journal article" date="2020" name="Arch. Microbiol.">
        <title>The genome sequence of the giant phototrophic gammaproteobacterium Thiospirillum jenense gives insight into its physiological properties and phylogenetic relationships.</title>
        <authorList>
            <person name="Imhoff J.F."/>
            <person name="Meyer T.E."/>
            <person name="Kyndt J.A."/>
        </authorList>
    </citation>
    <scope>NUCLEOTIDE SEQUENCE [LARGE SCALE GENOMIC DNA]</scope>
    <source>
        <strain evidence="2 3">DSM 216</strain>
    </source>
</reference>
<evidence type="ECO:0000256" key="1">
    <source>
        <dbReference type="ARBA" id="ARBA00023186"/>
    </source>
</evidence>
<dbReference type="Gene3D" id="1.10.3480.10">
    <property type="entry name" value="TorD-like"/>
    <property type="match status" value="1"/>
</dbReference>
<dbReference type="InterPro" id="IPR050289">
    <property type="entry name" value="TorD/DmsD_chaperones"/>
</dbReference>
<dbReference type="EMBL" id="JABVCQ010000006">
    <property type="protein sequence ID" value="MBB1125363.1"/>
    <property type="molecule type" value="Genomic_DNA"/>
</dbReference>
<gene>
    <name evidence="2" type="ORF">HUK38_03845</name>
</gene>
<keyword evidence="1" id="KW-0143">Chaperone</keyword>
<keyword evidence="3" id="KW-1185">Reference proteome</keyword>